<evidence type="ECO:0000313" key="2">
    <source>
        <dbReference type="EMBL" id="PHT64676.1"/>
    </source>
</evidence>
<dbReference type="Gramene" id="PHT64676">
    <property type="protein sequence ID" value="PHT64676"/>
    <property type="gene ID" value="T459_29101"/>
</dbReference>
<dbReference type="AlphaFoldDB" id="A0A2G2Y4I7"/>
<keyword evidence="3" id="KW-1185">Reference proteome</keyword>
<evidence type="ECO:0000313" key="3">
    <source>
        <dbReference type="Proteomes" id="UP000222542"/>
    </source>
</evidence>
<dbReference type="EMBL" id="AYRZ02000012">
    <property type="protein sequence ID" value="PHT64676.1"/>
    <property type="molecule type" value="Genomic_DNA"/>
</dbReference>
<reference evidence="2 3" key="2">
    <citation type="journal article" date="2017" name="Genome Biol.">
        <title>New reference genome sequences of hot pepper reveal the massive evolution of plant disease-resistance genes by retroduplication.</title>
        <authorList>
            <person name="Kim S."/>
            <person name="Park J."/>
            <person name="Yeom S.I."/>
            <person name="Kim Y.M."/>
            <person name="Seo E."/>
            <person name="Kim K.T."/>
            <person name="Kim M.S."/>
            <person name="Lee J.M."/>
            <person name="Cheong K."/>
            <person name="Shin H.S."/>
            <person name="Kim S.B."/>
            <person name="Han K."/>
            <person name="Lee J."/>
            <person name="Park M."/>
            <person name="Lee H.A."/>
            <person name="Lee H.Y."/>
            <person name="Lee Y."/>
            <person name="Oh S."/>
            <person name="Lee J.H."/>
            <person name="Choi E."/>
            <person name="Choi E."/>
            <person name="Lee S.E."/>
            <person name="Jeon J."/>
            <person name="Kim H."/>
            <person name="Choi G."/>
            <person name="Song H."/>
            <person name="Lee J."/>
            <person name="Lee S.C."/>
            <person name="Kwon J.K."/>
            <person name="Lee H.Y."/>
            <person name="Koo N."/>
            <person name="Hong Y."/>
            <person name="Kim R.W."/>
            <person name="Kang W.H."/>
            <person name="Huh J.H."/>
            <person name="Kang B.C."/>
            <person name="Yang T.J."/>
            <person name="Lee Y.H."/>
            <person name="Bennetzen J.L."/>
            <person name="Choi D."/>
        </authorList>
    </citation>
    <scope>NUCLEOTIDE SEQUENCE [LARGE SCALE GENOMIC DNA]</scope>
    <source>
        <strain evidence="3">cv. CM334</strain>
    </source>
</reference>
<evidence type="ECO:0000256" key="1">
    <source>
        <dbReference type="SAM" id="MobiDB-lite"/>
    </source>
</evidence>
<name>A0A2G2Y4I7_CAPAN</name>
<reference evidence="2 3" key="1">
    <citation type="journal article" date="2014" name="Nat. Genet.">
        <title>Genome sequence of the hot pepper provides insights into the evolution of pungency in Capsicum species.</title>
        <authorList>
            <person name="Kim S."/>
            <person name="Park M."/>
            <person name="Yeom S.I."/>
            <person name="Kim Y.M."/>
            <person name="Lee J.M."/>
            <person name="Lee H.A."/>
            <person name="Seo E."/>
            <person name="Choi J."/>
            <person name="Cheong K."/>
            <person name="Kim K.T."/>
            <person name="Jung K."/>
            <person name="Lee G.W."/>
            <person name="Oh S.K."/>
            <person name="Bae C."/>
            <person name="Kim S.B."/>
            <person name="Lee H.Y."/>
            <person name="Kim S.Y."/>
            <person name="Kim M.S."/>
            <person name="Kang B.C."/>
            <person name="Jo Y.D."/>
            <person name="Yang H.B."/>
            <person name="Jeong H.J."/>
            <person name="Kang W.H."/>
            <person name="Kwon J.K."/>
            <person name="Shin C."/>
            <person name="Lim J.Y."/>
            <person name="Park J.H."/>
            <person name="Huh J.H."/>
            <person name="Kim J.S."/>
            <person name="Kim B.D."/>
            <person name="Cohen O."/>
            <person name="Paran I."/>
            <person name="Suh M.C."/>
            <person name="Lee S.B."/>
            <person name="Kim Y.K."/>
            <person name="Shin Y."/>
            <person name="Noh S.J."/>
            <person name="Park J."/>
            <person name="Seo Y.S."/>
            <person name="Kwon S.Y."/>
            <person name="Kim H.A."/>
            <person name="Park J.M."/>
            <person name="Kim H.J."/>
            <person name="Choi S.B."/>
            <person name="Bosland P.W."/>
            <person name="Reeves G."/>
            <person name="Jo S.H."/>
            <person name="Lee B.W."/>
            <person name="Cho H.T."/>
            <person name="Choi H.S."/>
            <person name="Lee M.S."/>
            <person name="Yu Y."/>
            <person name="Do Choi Y."/>
            <person name="Park B.S."/>
            <person name="van Deynze A."/>
            <person name="Ashrafi H."/>
            <person name="Hill T."/>
            <person name="Kim W.T."/>
            <person name="Pai H.S."/>
            <person name="Ahn H.K."/>
            <person name="Yeam I."/>
            <person name="Giovannoni J.J."/>
            <person name="Rose J.K."/>
            <person name="Sorensen I."/>
            <person name="Lee S.J."/>
            <person name="Kim R.W."/>
            <person name="Choi I.Y."/>
            <person name="Choi B.S."/>
            <person name="Lim J.S."/>
            <person name="Lee Y.H."/>
            <person name="Choi D."/>
        </authorList>
    </citation>
    <scope>NUCLEOTIDE SEQUENCE [LARGE SCALE GENOMIC DNA]</scope>
    <source>
        <strain evidence="3">cv. CM334</strain>
    </source>
</reference>
<proteinExistence type="predicted"/>
<gene>
    <name evidence="2" type="ORF">T459_29101</name>
</gene>
<feature type="region of interest" description="Disordered" evidence="1">
    <location>
        <begin position="34"/>
        <end position="78"/>
    </location>
</feature>
<protein>
    <submittedName>
        <fullName evidence="2">Uncharacterized protein</fullName>
    </submittedName>
</protein>
<sequence>MECVGYHEVPPPAPEILKRAGLVRLVKGWLKLDSASDSNHGANHGKQAKGMNDESGRGGVDDKGPLPKANKRSLKLASHAMKKEVLAPRLIEERQNGSLKNRQTIGIIATNLDLPLGMNLAMV</sequence>
<dbReference type="Proteomes" id="UP000222542">
    <property type="component" value="Unassembled WGS sequence"/>
</dbReference>
<accession>A0A2G2Y4I7</accession>
<comment type="caution">
    <text evidence="2">The sequence shown here is derived from an EMBL/GenBank/DDBJ whole genome shotgun (WGS) entry which is preliminary data.</text>
</comment>
<feature type="compositionally biased region" description="Basic and acidic residues" evidence="1">
    <location>
        <begin position="51"/>
        <end position="65"/>
    </location>
</feature>
<organism evidence="2 3">
    <name type="scientific">Capsicum annuum</name>
    <name type="common">Capsicum pepper</name>
    <dbReference type="NCBI Taxonomy" id="4072"/>
    <lineage>
        <taxon>Eukaryota</taxon>
        <taxon>Viridiplantae</taxon>
        <taxon>Streptophyta</taxon>
        <taxon>Embryophyta</taxon>
        <taxon>Tracheophyta</taxon>
        <taxon>Spermatophyta</taxon>
        <taxon>Magnoliopsida</taxon>
        <taxon>eudicotyledons</taxon>
        <taxon>Gunneridae</taxon>
        <taxon>Pentapetalae</taxon>
        <taxon>asterids</taxon>
        <taxon>lamiids</taxon>
        <taxon>Solanales</taxon>
        <taxon>Solanaceae</taxon>
        <taxon>Solanoideae</taxon>
        <taxon>Capsiceae</taxon>
        <taxon>Capsicum</taxon>
    </lineage>
</organism>